<dbReference type="AlphaFoldDB" id="A0A927FFG4"/>
<evidence type="ECO:0000313" key="2">
    <source>
        <dbReference type="Proteomes" id="UP000622317"/>
    </source>
</evidence>
<comment type="caution">
    <text evidence="1">The sequence shown here is derived from an EMBL/GenBank/DDBJ whole genome shotgun (WGS) entry which is preliminary data.</text>
</comment>
<evidence type="ECO:0000313" key="1">
    <source>
        <dbReference type="EMBL" id="MBD5782418.1"/>
    </source>
</evidence>
<keyword evidence="2" id="KW-1185">Reference proteome</keyword>
<dbReference type="Pfam" id="PF07609">
    <property type="entry name" value="DUF1572"/>
    <property type="match status" value="1"/>
</dbReference>
<reference evidence="1" key="1">
    <citation type="submission" date="2020-09" db="EMBL/GenBank/DDBJ databases">
        <title>Pelagicoccus enzymogenes sp. nov. with an EPS production, isolated from marine sediment.</title>
        <authorList>
            <person name="Feng X."/>
        </authorList>
    </citation>
    <scope>NUCLEOTIDE SEQUENCE</scope>
    <source>
        <strain evidence="1">NFK12</strain>
    </source>
</reference>
<accession>A0A927FFG4</accession>
<dbReference type="EMBL" id="JACYFG010000061">
    <property type="protein sequence ID" value="MBD5782418.1"/>
    <property type="molecule type" value="Genomic_DNA"/>
</dbReference>
<dbReference type="SUPFAM" id="SSF109854">
    <property type="entry name" value="DinB/YfiT-like putative metalloenzymes"/>
    <property type="match status" value="1"/>
</dbReference>
<dbReference type="InterPro" id="IPR011466">
    <property type="entry name" value="DUF1572"/>
</dbReference>
<organism evidence="1 2">
    <name type="scientific">Pelagicoccus enzymogenes</name>
    <dbReference type="NCBI Taxonomy" id="2773457"/>
    <lineage>
        <taxon>Bacteria</taxon>
        <taxon>Pseudomonadati</taxon>
        <taxon>Verrucomicrobiota</taxon>
        <taxon>Opitutia</taxon>
        <taxon>Puniceicoccales</taxon>
        <taxon>Pelagicoccaceae</taxon>
        <taxon>Pelagicoccus</taxon>
    </lineage>
</organism>
<dbReference type="InterPro" id="IPR034660">
    <property type="entry name" value="DinB/YfiT-like"/>
</dbReference>
<dbReference type="Gene3D" id="1.20.120.450">
    <property type="entry name" value="dinb family like domain"/>
    <property type="match status" value="1"/>
</dbReference>
<protein>
    <submittedName>
        <fullName evidence="1">DUF1572 family protein</fullName>
    </submittedName>
</protein>
<gene>
    <name evidence="1" type="ORF">IEN85_23160</name>
</gene>
<sequence>MTTPHDFVPVALGEFRRLKQLADKAVAQVSEQEFFQRDGTEDNSLAILYKHVSGNMRSRWSDFLTTDGEKPDRNRDSEFELHEADSLESLKRNWESGWKTLFDALEGLEPDDIQRSVSIRGEGLSVLEAIARQMTHYAYHVGQIVYLAKRFAGERWQTLSIAKGKSAAFNQSPEKYKQA</sequence>
<proteinExistence type="predicted"/>
<dbReference type="Proteomes" id="UP000622317">
    <property type="component" value="Unassembled WGS sequence"/>
</dbReference>
<name>A0A927FFG4_9BACT</name>
<dbReference type="RefSeq" id="WP_191619501.1">
    <property type="nucleotide sequence ID" value="NZ_JACYFG010000061.1"/>
</dbReference>